<evidence type="ECO:0000256" key="1">
    <source>
        <dbReference type="SAM" id="Phobius"/>
    </source>
</evidence>
<feature type="domain" description="Fatty acid desaturase" evidence="2">
    <location>
        <begin position="40"/>
        <end position="261"/>
    </location>
</feature>
<sequence length="302" mass="34222">MGAVSRAPAPGIEWPTLGLIFVVYAGWFGLTLAAGIIGEWPAAVLLAVLLTLHSSLQHEIMHGHPFRRQWLNDLFAMPGVGIFIPYGRFRALHLAHHKDANLTDPLDDPESFYFEPEVFHSLPRWAQRVLEVNNTLLGRIVIGPLVGTEAFMRTEMRLIRRGDRTVQRDWVVHLLTVVAVIFYLDAVGMPLLPYVAACYGALAILKIRTFAEHQAHLRAPSRSVIIEDRGPLAFLFLNNNLHAVHHSHPQVPWYALPVVFRSKRIFYLARNGGYRFDGYGDLILQYLLRAKEPLPHPLKQKT</sequence>
<dbReference type="GO" id="GO:0006629">
    <property type="term" value="P:lipid metabolic process"/>
    <property type="evidence" value="ECO:0007669"/>
    <property type="project" value="InterPro"/>
</dbReference>
<dbReference type="Pfam" id="PF00487">
    <property type="entry name" value="FA_desaturase"/>
    <property type="match status" value="1"/>
</dbReference>
<organism evidence="3 4">
    <name type="scientific">Algicella marina</name>
    <dbReference type="NCBI Taxonomy" id="2683284"/>
    <lineage>
        <taxon>Bacteria</taxon>
        <taxon>Pseudomonadati</taxon>
        <taxon>Pseudomonadota</taxon>
        <taxon>Alphaproteobacteria</taxon>
        <taxon>Rhodobacterales</taxon>
        <taxon>Paracoccaceae</taxon>
        <taxon>Algicella</taxon>
    </lineage>
</organism>
<feature type="transmembrane region" description="Helical" evidence="1">
    <location>
        <begin position="170"/>
        <end position="186"/>
    </location>
</feature>
<dbReference type="RefSeq" id="WP_161863663.1">
    <property type="nucleotide sequence ID" value="NZ_CP046620.1"/>
</dbReference>
<proteinExistence type="predicted"/>
<keyword evidence="1" id="KW-0812">Transmembrane</keyword>
<dbReference type="AlphaFoldDB" id="A0A6P1T915"/>
<dbReference type="InterPro" id="IPR005804">
    <property type="entry name" value="FA_desaturase_dom"/>
</dbReference>
<name>A0A6P1T915_9RHOB</name>
<keyword evidence="4" id="KW-1185">Reference proteome</keyword>
<reference evidence="3 4" key="1">
    <citation type="submission" date="2019-12" db="EMBL/GenBank/DDBJ databases">
        <title>Complete genome sequence of Algicella marina strain 9Alg 56(T) isolated from the red alga Tichocarpus crinitus.</title>
        <authorList>
            <person name="Kim S.-G."/>
            <person name="Nedashkovskaya O.I."/>
        </authorList>
    </citation>
    <scope>NUCLEOTIDE SEQUENCE [LARGE SCALE GENOMIC DNA]</scope>
    <source>
        <strain evidence="3 4">9Alg 56</strain>
    </source>
</reference>
<keyword evidence="1" id="KW-1133">Transmembrane helix</keyword>
<dbReference type="Proteomes" id="UP000464495">
    <property type="component" value="Chromosome"/>
</dbReference>
<feature type="transmembrane region" description="Helical" evidence="1">
    <location>
        <begin position="20"/>
        <end position="52"/>
    </location>
</feature>
<evidence type="ECO:0000313" key="4">
    <source>
        <dbReference type="Proteomes" id="UP000464495"/>
    </source>
</evidence>
<evidence type="ECO:0000259" key="2">
    <source>
        <dbReference type="Pfam" id="PF00487"/>
    </source>
</evidence>
<dbReference type="KEGG" id="amaq:GO499_19010"/>
<gene>
    <name evidence="3" type="ORF">GO499_19010</name>
</gene>
<protein>
    <submittedName>
        <fullName evidence="3">Fatty acid desaturase</fullName>
    </submittedName>
</protein>
<dbReference type="EMBL" id="CP046620">
    <property type="protein sequence ID" value="QHQ37122.1"/>
    <property type="molecule type" value="Genomic_DNA"/>
</dbReference>
<evidence type="ECO:0000313" key="3">
    <source>
        <dbReference type="EMBL" id="QHQ37122.1"/>
    </source>
</evidence>
<keyword evidence="1" id="KW-0472">Membrane</keyword>
<accession>A0A6P1T915</accession>